<sequence>MTTGAPLPNRYAWIAVPSADVTRTDSESPKASMTPDSVPLPGSFPEFPGILPSDGIGQLDMPNHRVSRRIASRPARLAPTVDCEGP</sequence>
<protein>
    <submittedName>
        <fullName evidence="2">Uncharacterized protein</fullName>
    </submittedName>
</protein>
<accession>A0A344UXN3</accession>
<gene>
    <name evidence="2" type="ORF">JS278_02897</name>
</gene>
<evidence type="ECO:0000313" key="2">
    <source>
        <dbReference type="EMBL" id="AXE40031.1"/>
    </source>
</evidence>
<organism evidence="2 3">
    <name type="scientific">Acidipropionibacterium virtanenii</name>
    <dbReference type="NCBI Taxonomy" id="2057246"/>
    <lineage>
        <taxon>Bacteria</taxon>
        <taxon>Bacillati</taxon>
        <taxon>Actinomycetota</taxon>
        <taxon>Actinomycetes</taxon>
        <taxon>Propionibacteriales</taxon>
        <taxon>Propionibacteriaceae</taxon>
        <taxon>Acidipropionibacterium</taxon>
    </lineage>
</organism>
<feature type="region of interest" description="Disordered" evidence="1">
    <location>
        <begin position="20"/>
        <end position="41"/>
    </location>
</feature>
<evidence type="ECO:0000256" key="1">
    <source>
        <dbReference type="SAM" id="MobiDB-lite"/>
    </source>
</evidence>
<evidence type="ECO:0000313" key="3">
    <source>
        <dbReference type="Proteomes" id="UP000251995"/>
    </source>
</evidence>
<proteinExistence type="predicted"/>
<dbReference type="KEGG" id="acij:JS278_02897"/>
<reference evidence="2 3" key="1">
    <citation type="submission" date="2017-12" db="EMBL/GenBank/DDBJ databases">
        <title>The whole genome sequence of the Acidipropionibacterium virtanenii sp. nov. type strain JS278.</title>
        <authorList>
            <person name="Laine P."/>
            <person name="Deptula P."/>
            <person name="Varmanen P."/>
            <person name="Auvinen P."/>
        </authorList>
    </citation>
    <scope>NUCLEOTIDE SEQUENCE [LARGE SCALE GENOMIC DNA]</scope>
    <source>
        <strain evidence="2 3">JS278</strain>
    </source>
</reference>
<dbReference type="EMBL" id="CP025198">
    <property type="protein sequence ID" value="AXE40031.1"/>
    <property type="molecule type" value="Genomic_DNA"/>
</dbReference>
<dbReference type="Proteomes" id="UP000251995">
    <property type="component" value="Chromosome"/>
</dbReference>
<dbReference type="AlphaFoldDB" id="A0A344UXN3"/>
<keyword evidence="3" id="KW-1185">Reference proteome</keyword>
<name>A0A344UXN3_9ACTN</name>